<keyword evidence="3" id="KW-0539">Nucleus</keyword>
<comment type="similarity">
    <text evidence="2">Belongs to the SLX9 family.</text>
</comment>
<dbReference type="AlphaFoldDB" id="A0A034VJP4"/>
<evidence type="ECO:0000256" key="1">
    <source>
        <dbReference type="ARBA" id="ARBA00004604"/>
    </source>
</evidence>
<evidence type="ECO:0000256" key="2">
    <source>
        <dbReference type="ARBA" id="ARBA00011022"/>
    </source>
</evidence>
<name>A0A034VJP4_BACDO</name>
<dbReference type="GeneID" id="105232671"/>
<dbReference type="EMBL" id="GAKP01016915">
    <property type="protein sequence ID" value="JAC42037.1"/>
    <property type="molecule type" value="Transcribed_RNA"/>
</dbReference>
<dbReference type="GO" id="GO:0030686">
    <property type="term" value="C:90S preribosome"/>
    <property type="evidence" value="ECO:0007669"/>
    <property type="project" value="InterPro"/>
</dbReference>
<dbReference type="GO" id="GO:0005730">
    <property type="term" value="C:nucleolus"/>
    <property type="evidence" value="ECO:0007669"/>
    <property type="project" value="UniProtKB-SubCell"/>
</dbReference>
<dbReference type="KEGG" id="bdr:105232671"/>
<comment type="subcellular location">
    <subcellularLocation>
        <location evidence="1">Nucleus</location>
        <location evidence="1">Nucleolus</location>
    </subcellularLocation>
</comment>
<organism evidence="4">
    <name type="scientific">Bactrocera dorsalis</name>
    <name type="common">Oriental fruit fly</name>
    <name type="synonym">Dacus dorsalis</name>
    <dbReference type="NCBI Taxonomy" id="27457"/>
    <lineage>
        <taxon>Eukaryota</taxon>
        <taxon>Metazoa</taxon>
        <taxon>Ecdysozoa</taxon>
        <taxon>Arthropoda</taxon>
        <taxon>Hexapoda</taxon>
        <taxon>Insecta</taxon>
        <taxon>Pterygota</taxon>
        <taxon>Neoptera</taxon>
        <taxon>Endopterygota</taxon>
        <taxon>Diptera</taxon>
        <taxon>Brachycera</taxon>
        <taxon>Muscomorpha</taxon>
        <taxon>Tephritoidea</taxon>
        <taxon>Tephritidae</taxon>
        <taxon>Bactrocera</taxon>
        <taxon>Bactrocera</taxon>
    </lineage>
</organism>
<dbReference type="OrthoDB" id="18703at2759"/>
<protein>
    <submittedName>
        <fullName evidence="4">Protein FAM207A</fullName>
    </submittedName>
</protein>
<dbReference type="GO" id="GO:0000462">
    <property type="term" value="P:maturation of SSU-rRNA from tricistronic rRNA transcript (SSU-rRNA, 5.8S rRNA, LSU-rRNA)"/>
    <property type="evidence" value="ECO:0007669"/>
    <property type="project" value="InterPro"/>
</dbReference>
<reference evidence="4" key="1">
    <citation type="journal article" date="2014" name="BMC Genomics">
        <title>Characterizing the developmental transcriptome of the oriental fruit fly, Bactrocera dorsalis (Diptera: Tephritidae) through comparative genomic analysis with Drosophila melanogaster utilizing modENCODE datasets.</title>
        <authorList>
            <person name="Geib S.M."/>
            <person name="Calla B."/>
            <person name="Hall B."/>
            <person name="Hou S."/>
            <person name="Manoukis N.C."/>
        </authorList>
    </citation>
    <scope>NUCLEOTIDE SEQUENCE</scope>
    <source>
        <strain evidence="4">Punador</strain>
    </source>
</reference>
<evidence type="ECO:0000313" key="4">
    <source>
        <dbReference type="EMBL" id="JAC42035.1"/>
    </source>
</evidence>
<gene>
    <name evidence="4" type="primary">F207A</name>
</gene>
<proteinExistence type="inferred from homology"/>
<sequence>MGKVNKNIRMKAKAAVSKAATATNNIKTKIQNVGKKDDTGVLEDKLLLTKTPTKKKAITKREKVRQKHKHLMNKFALIKKQRKDEAARKNREKTAVIGDLKPLKDALPSLDELFKLSKQSDSKTGIKDIDELTSKENPKDDKKLNVKQKLKKKKEKFVRQVSSYQALLKDPDFKKNPRDAISYHIKYTRGLIDE</sequence>
<accession>A0A034VJP4</accession>
<dbReference type="Pfam" id="PF15341">
    <property type="entry name" value="SLX9"/>
    <property type="match status" value="1"/>
</dbReference>
<evidence type="ECO:0000256" key="3">
    <source>
        <dbReference type="ARBA" id="ARBA00023242"/>
    </source>
</evidence>
<dbReference type="PANTHER" id="PTHR31109:SF2">
    <property type="entry name" value="RIBOSOME BIOGENESIS PROTEIN SLX9 HOMOLOG"/>
    <property type="match status" value="1"/>
</dbReference>
<dbReference type="InterPro" id="IPR028160">
    <property type="entry name" value="Slx9-like"/>
</dbReference>
<dbReference type="RefSeq" id="XP_011212748.2">
    <property type="nucleotide sequence ID" value="XM_011214446.4"/>
</dbReference>
<dbReference type="PANTHER" id="PTHR31109">
    <property type="entry name" value="PROTEIN FAM207A"/>
    <property type="match status" value="1"/>
</dbReference>
<dbReference type="EMBL" id="GAKP01016917">
    <property type="protein sequence ID" value="JAC42035.1"/>
    <property type="molecule type" value="Transcribed_RNA"/>
</dbReference>
<dbReference type="GO" id="GO:0030688">
    <property type="term" value="C:preribosome, small subunit precursor"/>
    <property type="evidence" value="ECO:0007669"/>
    <property type="project" value="InterPro"/>
</dbReference>